<evidence type="ECO:0000313" key="2">
    <source>
        <dbReference type="EMBL" id="GCC36610.1"/>
    </source>
</evidence>
<evidence type="ECO:0000313" key="3">
    <source>
        <dbReference type="Proteomes" id="UP000287033"/>
    </source>
</evidence>
<organism evidence="2 3">
    <name type="scientific">Chiloscyllium punctatum</name>
    <name type="common">Brownbanded bambooshark</name>
    <name type="synonym">Hemiscyllium punctatum</name>
    <dbReference type="NCBI Taxonomy" id="137246"/>
    <lineage>
        <taxon>Eukaryota</taxon>
        <taxon>Metazoa</taxon>
        <taxon>Chordata</taxon>
        <taxon>Craniata</taxon>
        <taxon>Vertebrata</taxon>
        <taxon>Chondrichthyes</taxon>
        <taxon>Elasmobranchii</taxon>
        <taxon>Galeomorphii</taxon>
        <taxon>Galeoidea</taxon>
        <taxon>Orectolobiformes</taxon>
        <taxon>Hemiscylliidae</taxon>
        <taxon>Chiloscyllium</taxon>
    </lineage>
</organism>
<accession>A0A401T1U9</accession>
<sequence>MRRVAGDVRSFPLKVNKNKKEPEFEFFEPRCPHPHSHSHSFTPHHLTHTPEEQPLSVGRSGRRRVKPAGRPATERKSGIGVEVALRERWEGQSQSRRRLTGLGGDR</sequence>
<comment type="caution">
    <text evidence="2">The sequence shown here is derived from an EMBL/GenBank/DDBJ whole genome shotgun (WGS) entry which is preliminary data.</text>
</comment>
<proteinExistence type="predicted"/>
<dbReference type="AlphaFoldDB" id="A0A401T1U9"/>
<dbReference type="Proteomes" id="UP000287033">
    <property type="component" value="Unassembled WGS sequence"/>
</dbReference>
<feature type="region of interest" description="Disordered" evidence="1">
    <location>
        <begin position="30"/>
        <end position="79"/>
    </location>
</feature>
<name>A0A401T1U9_CHIPU</name>
<keyword evidence="3" id="KW-1185">Reference proteome</keyword>
<reference evidence="2 3" key="1">
    <citation type="journal article" date="2018" name="Nat. Ecol. Evol.">
        <title>Shark genomes provide insights into elasmobranch evolution and the origin of vertebrates.</title>
        <authorList>
            <person name="Hara Y"/>
            <person name="Yamaguchi K"/>
            <person name="Onimaru K"/>
            <person name="Kadota M"/>
            <person name="Koyanagi M"/>
            <person name="Keeley SD"/>
            <person name="Tatsumi K"/>
            <person name="Tanaka K"/>
            <person name="Motone F"/>
            <person name="Kageyama Y"/>
            <person name="Nozu R"/>
            <person name="Adachi N"/>
            <person name="Nishimura O"/>
            <person name="Nakagawa R"/>
            <person name="Tanegashima C"/>
            <person name="Kiyatake I"/>
            <person name="Matsumoto R"/>
            <person name="Murakumo K"/>
            <person name="Nishida K"/>
            <person name="Terakita A"/>
            <person name="Kuratani S"/>
            <person name="Sato K"/>
            <person name="Hyodo S Kuraku.S."/>
        </authorList>
    </citation>
    <scope>NUCLEOTIDE SEQUENCE [LARGE SCALE GENOMIC DNA]</scope>
</reference>
<dbReference type="EMBL" id="BEZZ01000857">
    <property type="protein sequence ID" value="GCC36610.1"/>
    <property type="molecule type" value="Genomic_DNA"/>
</dbReference>
<gene>
    <name evidence="2" type="ORF">chiPu_0015105</name>
</gene>
<protein>
    <submittedName>
        <fullName evidence="2">Uncharacterized protein</fullName>
    </submittedName>
</protein>
<evidence type="ECO:0000256" key="1">
    <source>
        <dbReference type="SAM" id="MobiDB-lite"/>
    </source>
</evidence>